<evidence type="ECO:0000256" key="3">
    <source>
        <dbReference type="PIRSR" id="PIRSR606823-1"/>
    </source>
</evidence>
<keyword evidence="2 5" id="KW-0378">Hydrolase</keyword>
<feature type="binding site" evidence="4">
    <location>
        <position position="227"/>
    </location>
    <ligand>
        <name>Zn(2+)</name>
        <dbReference type="ChEBI" id="CHEBI:29105"/>
    </ligand>
</feature>
<feature type="domain" description="Neutral/alkaline non-lysosomal ceramidase C-terminal" evidence="9">
    <location>
        <begin position="512"/>
        <end position="672"/>
    </location>
</feature>
<comment type="catalytic activity">
    <reaction evidence="5">
        <text>an N-acylsphing-4-enine + H2O = sphing-4-enine + a fatty acid</text>
        <dbReference type="Rhea" id="RHEA:20856"/>
        <dbReference type="ChEBI" id="CHEBI:15377"/>
        <dbReference type="ChEBI" id="CHEBI:28868"/>
        <dbReference type="ChEBI" id="CHEBI:52639"/>
        <dbReference type="ChEBI" id="CHEBI:57756"/>
        <dbReference type="EC" id="3.5.1.23"/>
    </reaction>
</comment>
<feature type="domain" description="Neutral/alkaline non-lysosomal ceramidase N-terminal" evidence="8">
    <location>
        <begin position="26"/>
        <end position="505"/>
    </location>
</feature>
<dbReference type="Proteomes" id="UP000332933">
    <property type="component" value="Unassembled WGS sequence"/>
</dbReference>
<feature type="active site" description="Nucleophile" evidence="3">
    <location>
        <position position="271"/>
    </location>
</feature>
<gene>
    <name evidence="11" type="primary">Aste57867_4981</name>
    <name evidence="10" type="ORF">As57867_004968</name>
    <name evidence="11" type="ORF">ASTE57867_4981</name>
</gene>
<evidence type="ECO:0000259" key="8">
    <source>
        <dbReference type="Pfam" id="PF04734"/>
    </source>
</evidence>
<feature type="chain" id="PRO_5033827243" description="Neutral ceramidase" evidence="7">
    <location>
        <begin position="25"/>
        <end position="674"/>
    </location>
</feature>
<dbReference type="InterPro" id="IPR038445">
    <property type="entry name" value="NCDase_C_sf"/>
</dbReference>
<keyword evidence="5" id="KW-0746">Sphingolipid metabolism</keyword>
<dbReference type="AlphaFoldDB" id="A0A485KGK2"/>
<feature type="signal peptide" evidence="7">
    <location>
        <begin position="1"/>
        <end position="24"/>
    </location>
</feature>
<reference evidence="11 12" key="1">
    <citation type="submission" date="2019-03" db="EMBL/GenBank/DDBJ databases">
        <authorList>
            <person name="Gaulin E."/>
            <person name="Dumas B."/>
        </authorList>
    </citation>
    <scope>NUCLEOTIDE SEQUENCE [LARGE SCALE GENOMIC DNA]</scope>
    <source>
        <strain evidence="11">CBS 568.67</strain>
    </source>
</reference>
<organism evidence="11 12">
    <name type="scientific">Aphanomyces stellatus</name>
    <dbReference type="NCBI Taxonomy" id="120398"/>
    <lineage>
        <taxon>Eukaryota</taxon>
        <taxon>Sar</taxon>
        <taxon>Stramenopiles</taxon>
        <taxon>Oomycota</taxon>
        <taxon>Saprolegniomycetes</taxon>
        <taxon>Saprolegniales</taxon>
        <taxon>Verrucalvaceae</taxon>
        <taxon>Aphanomyces</taxon>
    </lineage>
</organism>
<dbReference type="GO" id="GO:0005576">
    <property type="term" value="C:extracellular region"/>
    <property type="evidence" value="ECO:0007669"/>
    <property type="project" value="TreeGrafter"/>
</dbReference>
<keyword evidence="5" id="KW-0443">Lipid metabolism</keyword>
<dbReference type="EMBL" id="CAADRA010001476">
    <property type="protein sequence ID" value="VFT82068.1"/>
    <property type="molecule type" value="Genomic_DNA"/>
</dbReference>
<evidence type="ECO:0000313" key="10">
    <source>
        <dbReference type="EMBL" id="KAF0711926.1"/>
    </source>
</evidence>
<dbReference type="Gene3D" id="2.60.40.2300">
    <property type="entry name" value="Neutral/alkaline non-lysosomal ceramidase, C-terminal domain"/>
    <property type="match status" value="1"/>
</dbReference>
<evidence type="ECO:0000259" key="9">
    <source>
        <dbReference type="Pfam" id="PF17048"/>
    </source>
</evidence>
<name>A0A485KGK2_9STRA</name>
<dbReference type="OrthoDB" id="191371at2759"/>
<dbReference type="GO" id="GO:0017040">
    <property type="term" value="F:N-acylsphingosine amidohydrolase activity"/>
    <property type="evidence" value="ECO:0007669"/>
    <property type="project" value="UniProtKB-UniRule"/>
</dbReference>
<dbReference type="GO" id="GO:0046872">
    <property type="term" value="F:metal ion binding"/>
    <property type="evidence" value="ECO:0007669"/>
    <property type="project" value="UniProtKB-KW"/>
</dbReference>
<comment type="similarity">
    <text evidence="1 5">Belongs to the neutral ceramidase family.</text>
</comment>
<feature type="binding site" evidence="4">
    <location>
        <position position="440"/>
    </location>
    <ligand>
        <name>Zn(2+)</name>
        <dbReference type="ChEBI" id="CHEBI:29105"/>
    </ligand>
</feature>
<dbReference type="InterPro" id="IPR031329">
    <property type="entry name" value="NEUT/ALK_ceramidase_N"/>
</dbReference>
<sequence>MTTWLGLVLQLALVALLAAMPANAGYNIGLGKADITGPAAEVVMMGYADTNQKSAGLLNRQYARAFVIENSDTDDRLLLVNCDVLAVFQLVHQEVLRQLKTKYNGVYTEQNVLLHAIHSHATPGGSSAYFMYDVSILGYIDETFQAIVGGIMNAIDLAHNSVEPGSIRFNKGRMADGGKNRSPPAYANNPADERAQYSDNRDEDMRMLQFQDADGNLKGIWAFYPVHPTSLTQHNKLISGDNKGYAMWLLETQFKNNVMVALGISNAGDVSPNRIDNGDGTFRGEGRTDIESAEIMGTRQAKMMLELLAMPSEEIVGSIAGKLSYVDFSNITLKGVQPTPENPYAHRTCPAVLGQNFGAGTEDGRGLSQFTEGNLKANPLFQAVSIAIKPTPAWLQQCQHKNKVPLLASGLMEPVPWSPEVLPVQVIKLGQFAIAALPFEISTMAGRRLRTTLKAAMNGAATDVEVAAVSNAYSQYMTTKEEYLTQNYEGASTHFGPNQLAAAQQEVTRVAASVVDPSIPLALGPQPRTFDRSKLLNIQTGVVMDDHPIGKGFGTVRSDAQASYAVGSSVKVSFVGGHPKNLMQQVHSFCDVEKQDPATGAFSTYLTDAHWDVRFRWTRAAVAESNSECEWVLRPGSPVSVTGVYRLRHRGFWKPLIGAIKPYEGVSKSFAVTA</sequence>
<comment type="cofactor">
    <cofactor evidence="4">
        <name>Zn(2+)</name>
        <dbReference type="ChEBI" id="CHEBI:29105"/>
    </cofactor>
    <text evidence="4">Binds 1 zinc ion per subunit.</text>
</comment>
<dbReference type="InterPro" id="IPR031331">
    <property type="entry name" value="NEUT/ALK_ceramidase_C"/>
</dbReference>
<evidence type="ECO:0000256" key="2">
    <source>
        <dbReference type="ARBA" id="ARBA00022801"/>
    </source>
</evidence>
<protein>
    <recommendedName>
        <fullName evidence="5">Neutral ceramidase</fullName>
        <ecNumber evidence="5">3.5.1.23</ecNumber>
    </recommendedName>
</protein>
<reference evidence="10" key="2">
    <citation type="submission" date="2019-06" db="EMBL/GenBank/DDBJ databases">
        <title>Genomics analysis of Aphanomyces spp. identifies a new class of oomycete effector associated with host adaptation.</title>
        <authorList>
            <person name="Gaulin E."/>
        </authorList>
    </citation>
    <scope>NUCLEOTIDE SEQUENCE</scope>
    <source>
        <strain evidence="10">CBS 578.67</strain>
    </source>
</reference>
<keyword evidence="7" id="KW-0732">Signal</keyword>
<keyword evidence="4" id="KW-0862">Zinc</keyword>
<dbReference type="EC" id="3.5.1.23" evidence="5"/>
<accession>A0A485KGK2</accession>
<evidence type="ECO:0000256" key="5">
    <source>
        <dbReference type="RuleBase" id="RU366019"/>
    </source>
</evidence>
<dbReference type="GO" id="GO:0042759">
    <property type="term" value="P:long-chain fatty acid biosynthetic process"/>
    <property type="evidence" value="ECO:0007669"/>
    <property type="project" value="TreeGrafter"/>
</dbReference>
<evidence type="ECO:0000256" key="6">
    <source>
        <dbReference type="SAM" id="MobiDB-lite"/>
    </source>
</evidence>
<dbReference type="EMBL" id="VJMH01001475">
    <property type="protein sequence ID" value="KAF0711926.1"/>
    <property type="molecule type" value="Genomic_DNA"/>
</dbReference>
<dbReference type="InterPro" id="IPR006823">
    <property type="entry name" value="Ceramidase_alk"/>
</dbReference>
<feature type="binding site" evidence="4">
    <location>
        <position position="476"/>
    </location>
    <ligand>
        <name>Zn(2+)</name>
        <dbReference type="ChEBI" id="CHEBI:29105"/>
    </ligand>
</feature>
<feature type="region of interest" description="Disordered" evidence="6">
    <location>
        <begin position="169"/>
        <end position="192"/>
    </location>
</feature>
<dbReference type="GO" id="GO:0016020">
    <property type="term" value="C:membrane"/>
    <property type="evidence" value="ECO:0007669"/>
    <property type="project" value="GOC"/>
</dbReference>
<dbReference type="Pfam" id="PF17048">
    <property type="entry name" value="Ceramidse_alk_C"/>
    <property type="match status" value="1"/>
</dbReference>
<dbReference type="Pfam" id="PF04734">
    <property type="entry name" value="Ceramidase_alk"/>
    <property type="match status" value="1"/>
</dbReference>
<keyword evidence="12" id="KW-1185">Reference proteome</keyword>
<feature type="binding site" evidence="4">
    <location>
        <position position="118"/>
    </location>
    <ligand>
        <name>Zn(2+)</name>
        <dbReference type="ChEBI" id="CHEBI:29105"/>
    </ligand>
</feature>
<dbReference type="PANTHER" id="PTHR12670:SF1">
    <property type="entry name" value="NEUTRAL CERAMIDASE"/>
    <property type="match status" value="1"/>
</dbReference>
<evidence type="ECO:0000256" key="7">
    <source>
        <dbReference type="SAM" id="SignalP"/>
    </source>
</evidence>
<evidence type="ECO:0000313" key="11">
    <source>
        <dbReference type="EMBL" id="VFT82068.1"/>
    </source>
</evidence>
<evidence type="ECO:0000256" key="4">
    <source>
        <dbReference type="PIRSR" id="PIRSR606823-2"/>
    </source>
</evidence>
<evidence type="ECO:0000313" key="12">
    <source>
        <dbReference type="Proteomes" id="UP000332933"/>
    </source>
</evidence>
<keyword evidence="4" id="KW-0479">Metal-binding</keyword>
<dbReference type="GO" id="GO:0046512">
    <property type="term" value="P:sphingosine biosynthetic process"/>
    <property type="evidence" value="ECO:0007669"/>
    <property type="project" value="TreeGrafter"/>
</dbReference>
<proteinExistence type="inferred from homology"/>
<dbReference type="GO" id="GO:0046514">
    <property type="term" value="P:ceramide catabolic process"/>
    <property type="evidence" value="ECO:0007669"/>
    <property type="project" value="InterPro"/>
</dbReference>
<dbReference type="PANTHER" id="PTHR12670">
    <property type="entry name" value="CERAMIDASE"/>
    <property type="match status" value="1"/>
</dbReference>
<evidence type="ECO:0000256" key="1">
    <source>
        <dbReference type="ARBA" id="ARBA00009835"/>
    </source>
</evidence>